<sequence length="215" mass="23981">MTNKQDQDFIEVVAIEKEAAPRDRVCFYGGAHYLSNMYIAEFTDGDTTYNCVEQYFQTAKAALFKDTATQSLIMSTKAPIKQKQLGKKVKPFDKAEWAKEAYAVVLRGLRLKFITSAQAADLGAQLLSTGSSELVEASPRDVVWGVGLGRERAKTHVGPWRGKNLLGKALMEVRRELEEEVAATEQKSHLKRKAVDDIATSETEKTVKCHRKVVV</sequence>
<name>A0A9P4T9Z4_CURKU</name>
<evidence type="ECO:0000313" key="3">
    <source>
        <dbReference type="EMBL" id="KAF2998843.1"/>
    </source>
</evidence>
<evidence type="ECO:0000259" key="2">
    <source>
        <dbReference type="Pfam" id="PF08719"/>
    </source>
</evidence>
<gene>
    <name evidence="3" type="ORF">E8E13_003042</name>
</gene>
<protein>
    <recommendedName>
        <fullName evidence="2">NADAR domain-containing protein</fullName>
    </recommendedName>
</protein>
<proteinExistence type="predicted"/>
<evidence type="ECO:0000256" key="1">
    <source>
        <dbReference type="SAM" id="Coils"/>
    </source>
</evidence>
<reference evidence="3" key="1">
    <citation type="submission" date="2019-04" db="EMBL/GenBank/DDBJ databases">
        <title>Sequencing of skin fungus with MAO and IRED activity.</title>
        <authorList>
            <person name="Marsaioli A.J."/>
            <person name="Bonatto J.M.C."/>
            <person name="Reis Junior O."/>
        </authorList>
    </citation>
    <scope>NUCLEOTIDE SEQUENCE</scope>
    <source>
        <strain evidence="3">30M1</strain>
    </source>
</reference>
<dbReference type="CDD" id="cd15457">
    <property type="entry name" value="NADAR"/>
    <property type="match status" value="1"/>
</dbReference>
<dbReference type="SUPFAM" id="SSF143990">
    <property type="entry name" value="YbiA-like"/>
    <property type="match status" value="1"/>
</dbReference>
<dbReference type="EMBL" id="SWKU01000018">
    <property type="protein sequence ID" value="KAF2998843.1"/>
    <property type="molecule type" value="Genomic_DNA"/>
</dbReference>
<feature type="coiled-coil region" evidence="1">
    <location>
        <begin position="167"/>
        <end position="194"/>
    </location>
</feature>
<dbReference type="InterPro" id="IPR012816">
    <property type="entry name" value="NADAR"/>
</dbReference>
<dbReference type="OrthoDB" id="206452at2759"/>
<feature type="domain" description="NADAR" evidence="2">
    <location>
        <begin position="31"/>
        <end position="177"/>
    </location>
</feature>
<organism evidence="3 4">
    <name type="scientific">Curvularia kusanoi</name>
    <name type="common">Cochliobolus kusanoi</name>
    <dbReference type="NCBI Taxonomy" id="90978"/>
    <lineage>
        <taxon>Eukaryota</taxon>
        <taxon>Fungi</taxon>
        <taxon>Dikarya</taxon>
        <taxon>Ascomycota</taxon>
        <taxon>Pezizomycotina</taxon>
        <taxon>Dothideomycetes</taxon>
        <taxon>Pleosporomycetidae</taxon>
        <taxon>Pleosporales</taxon>
        <taxon>Pleosporineae</taxon>
        <taxon>Pleosporaceae</taxon>
        <taxon>Curvularia</taxon>
    </lineage>
</organism>
<dbReference type="Pfam" id="PF08719">
    <property type="entry name" value="NADAR"/>
    <property type="match status" value="1"/>
</dbReference>
<dbReference type="InterPro" id="IPR037238">
    <property type="entry name" value="YbiA-like_sf"/>
</dbReference>
<dbReference type="Proteomes" id="UP000801428">
    <property type="component" value="Unassembled WGS sequence"/>
</dbReference>
<evidence type="ECO:0000313" key="4">
    <source>
        <dbReference type="Proteomes" id="UP000801428"/>
    </source>
</evidence>
<keyword evidence="4" id="KW-1185">Reference proteome</keyword>
<comment type="caution">
    <text evidence="3">The sequence shown here is derived from an EMBL/GenBank/DDBJ whole genome shotgun (WGS) entry which is preliminary data.</text>
</comment>
<keyword evidence="1" id="KW-0175">Coiled coil</keyword>
<dbReference type="Gene3D" id="1.10.357.40">
    <property type="entry name" value="YbiA-like"/>
    <property type="match status" value="1"/>
</dbReference>
<dbReference type="NCBIfam" id="TIGR02464">
    <property type="entry name" value="ribofla_fusion"/>
    <property type="match status" value="1"/>
</dbReference>
<dbReference type="AlphaFoldDB" id="A0A9P4T9Z4"/>
<accession>A0A9P4T9Z4</accession>